<name>A0A0P9I3F2_PSESX</name>
<evidence type="ECO:0000256" key="1">
    <source>
        <dbReference type="SAM" id="MobiDB-lite"/>
    </source>
</evidence>
<accession>A0A0P9I3F2</accession>
<proteinExistence type="predicted"/>
<sequence>MVMDTIKALIDLVEREDPVFEEPWQADSFIMAVALSHSGAFTWPEWVSHFAATIRNFPQQEGEATGTAYYRQWLRCFEEMLGDRGLIATEDLKTRIASWRTAYELTPHGSPVELAFAQSKALEANHDHDHDGHHDHEHHHHDHEHHHHGLFSDDCAVSSGQQPVLVKPISVFPGRVSVPN</sequence>
<dbReference type="NCBIfam" id="TIGR03889">
    <property type="entry name" value="nitrile_acc"/>
    <property type="match status" value="1"/>
</dbReference>
<organism evidence="3 4">
    <name type="scientific">Pseudomonas syringae pv. aceris</name>
    <dbReference type="NCBI Taxonomy" id="199198"/>
    <lineage>
        <taxon>Bacteria</taxon>
        <taxon>Pseudomonadati</taxon>
        <taxon>Pseudomonadota</taxon>
        <taxon>Gammaproteobacteria</taxon>
        <taxon>Pseudomonadales</taxon>
        <taxon>Pseudomonadaceae</taxon>
        <taxon>Pseudomonas</taxon>
        <taxon>Pseudomonas syringae</taxon>
    </lineage>
</organism>
<evidence type="ECO:0000259" key="2">
    <source>
        <dbReference type="Pfam" id="PF21006"/>
    </source>
</evidence>
<dbReference type="InterPro" id="IPR049054">
    <property type="entry name" value="CN_hydtase_beta-like_N"/>
</dbReference>
<dbReference type="EMBL" id="LJPM01000280">
    <property type="protein sequence ID" value="KPW19555.1"/>
    <property type="molecule type" value="Genomic_DNA"/>
</dbReference>
<feature type="compositionally biased region" description="Basic residues" evidence="1">
    <location>
        <begin position="136"/>
        <end position="149"/>
    </location>
</feature>
<dbReference type="Pfam" id="PF21006">
    <property type="entry name" value="NHase_beta_N"/>
    <property type="match status" value="1"/>
</dbReference>
<gene>
    <name evidence="3" type="ORF">ALO91_00932</name>
</gene>
<dbReference type="AlphaFoldDB" id="A0A0P9I3F2"/>
<dbReference type="InterPro" id="IPR023808">
    <property type="entry name" value="Nitrile_Hydratase_acc_put"/>
</dbReference>
<evidence type="ECO:0000313" key="4">
    <source>
        <dbReference type="Proteomes" id="UP000050297"/>
    </source>
</evidence>
<dbReference type="Gene3D" id="1.10.472.20">
    <property type="entry name" value="Nitrile hydratase, beta subunit"/>
    <property type="match status" value="1"/>
</dbReference>
<protein>
    <recommendedName>
        <fullName evidence="2">Nitrile hydratase beta subunit-like N-terminal domain-containing protein</fullName>
    </recommendedName>
</protein>
<feature type="domain" description="Nitrile hydratase beta subunit-like N-terminal" evidence="2">
    <location>
        <begin position="14"/>
        <end position="101"/>
    </location>
</feature>
<comment type="caution">
    <text evidence="3">The sequence shown here is derived from an EMBL/GenBank/DDBJ whole genome shotgun (WGS) entry which is preliminary data.</text>
</comment>
<feature type="region of interest" description="Disordered" evidence="1">
    <location>
        <begin position="126"/>
        <end position="154"/>
    </location>
</feature>
<dbReference type="SUPFAM" id="SSF50090">
    <property type="entry name" value="Electron transport accessory proteins"/>
    <property type="match status" value="1"/>
</dbReference>
<dbReference type="InterPro" id="IPR042262">
    <property type="entry name" value="CN_hydtase_beta_C"/>
</dbReference>
<dbReference type="Proteomes" id="UP000050297">
    <property type="component" value="Unassembled WGS sequence"/>
</dbReference>
<evidence type="ECO:0000313" key="3">
    <source>
        <dbReference type="EMBL" id="KPW19555.1"/>
    </source>
</evidence>
<feature type="compositionally biased region" description="Basic and acidic residues" evidence="1">
    <location>
        <begin position="126"/>
        <end position="135"/>
    </location>
</feature>
<reference evidence="3 4" key="1">
    <citation type="submission" date="2015-09" db="EMBL/GenBank/DDBJ databases">
        <title>Genome announcement of multiple Pseudomonas syringae strains.</title>
        <authorList>
            <person name="Thakur S."/>
            <person name="Wang P.W."/>
            <person name="Gong Y."/>
            <person name="Weir B.S."/>
            <person name="Guttman D.S."/>
        </authorList>
    </citation>
    <scope>NUCLEOTIDE SEQUENCE [LARGE SCALE GENOMIC DNA]</scope>
    <source>
        <strain evidence="3 4">ICMP2802</strain>
    </source>
</reference>
<dbReference type="InterPro" id="IPR008990">
    <property type="entry name" value="Elect_transpt_acc-like_dom_sf"/>
</dbReference>
<dbReference type="PATRIC" id="fig|199198.5.peg.1346"/>